<organism evidence="7 8">
    <name type="scientific">Mannheimia bovis</name>
    <dbReference type="NCBI Taxonomy" id="2770636"/>
    <lineage>
        <taxon>Bacteria</taxon>
        <taxon>Pseudomonadati</taxon>
        <taxon>Pseudomonadota</taxon>
        <taxon>Gammaproteobacteria</taxon>
        <taxon>Pasteurellales</taxon>
        <taxon>Pasteurellaceae</taxon>
        <taxon>Mannheimia</taxon>
    </lineage>
</organism>
<dbReference type="EMBL" id="CP061280">
    <property type="protein sequence ID" value="QNS15396.1"/>
    <property type="molecule type" value="Genomic_DNA"/>
</dbReference>
<keyword evidence="3 5" id="KW-1133">Transmembrane helix</keyword>
<feature type="transmembrane region" description="Helical" evidence="5">
    <location>
        <begin position="392"/>
        <end position="411"/>
    </location>
</feature>
<dbReference type="GO" id="GO:0016020">
    <property type="term" value="C:membrane"/>
    <property type="evidence" value="ECO:0007669"/>
    <property type="project" value="UniProtKB-SubCell"/>
</dbReference>
<name>A0A7H1C341_9PAST</name>
<keyword evidence="4 5" id="KW-0472">Membrane</keyword>
<feature type="transmembrane region" description="Helical" evidence="5">
    <location>
        <begin position="206"/>
        <end position="222"/>
    </location>
</feature>
<feature type="transmembrane region" description="Helical" evidence="5">
    <location>
        <begin position="99"/>
        <end position="116"/>
    </location>
</feature>
<proteinExistence type="predicted"/>
<evidence type="ECO:0000256" key="1">
    <source>
        <dbReference type="ARBA" id="ARBA00004141"/>
    </source>
</evidence>
<feature type="transmembrane region" description="Helical" evidence="5">
    <location>
        <begin position="12"/>
        <end position="31"/>
    </location>
</feature>
<sequence>MHLNLKKIDRSHITLFCNVLVATFFVTVLTFKKGYSYVPMALGIIATLSFLFYHFKLKQRWLLDKEDKFFVFSLIAYFLTFVMSAVFNGDGFREIDNPSRILLFIPLIFFFSRYPIKKITLFHFVPIGALVVGVLAVYQRFALGLYRPFPEIFSIQAGDISITLAMLSLVISIYWFNQSKNRIAILYIIFAIFGLTASILSGARGGWISFPFCILFILSCYYKELNKKIFLLISTIFIATISLFITRPEFELEQRYLSARSDITNYIEKGIKDSSQGGRLDMWENALIAISEKPIFGHGSSGYTQFQKKQVESQQMAPTTLNYNSLHSQYLEAFVKRGIIGFSALIAVLFIPLIIFARRLKSKNDAVKCIAILGVIHIISHMIFFLTQSFLAHNSGSIFYCFTLIVLYHLIKQKEENTK</sequence>
<evidence type="ECO:0000259" key="6">
    <source>
        <dbReference type="Pfam" id="PF04932"/>
    </source>
</evidence>
<feature type="transmembrane region" description="Helical" evidence="5">
    <location>
        <begin position="69"/>
        <end position="87"/>
    </location>
</feature>
<keyword evidence="7" id="KW-0436">Ligase</keyword>
<dbReference type="AlphaFoldDB" id="A0A7H1C341"/>
<dbReference type="InterPro" id="IPR051533">
    <property type="entry name" value="WaaL-like"/>
</dbReference>
<feature type="transmembrane region" description="Helical" evidence="5">
    <location>
        <begin position="121"/>
        <end position="141"/>
    </location>
</feature>
<feature type="domain" description="O-antigen ligase-related" evidence="6">
    <location>
        <begin position="190"/>
        <end position="345"/>
    </location>
</feature>
<evidence type="ECO:0000256" key="3">
    <source>
        <dbReference type="ARBA" id="ARBA00022989"/>
    </source>
</evidence>
<gene>
    <name evidence="7" type="ORF">ICJ55_01155</name>
</gene>
<accession>A0A7H1C341</accession>
<dbReference type="Proteomes" id="UP000576260">
    <property type="component" value="Chromosome"/>
</dbReference>
<keyword evidence="2 5" id="KW-0812">Transmembrane</keyword>
<dbReference type="PANTHER" id="PTHR37422:SF17">
    <property type="entry name" value="O-ANTIGEN LIGASE"/>
    <property type="match status" value="1"/>
</dbReference>
<feature type="transmembrane region" description="Helical" evidence="5">
    <location>
        <begin position="153"/>
        <end position="176"/>
    </location>
</feature>
<protein>
    <submittedName>
        <fullName evidence="7">O-antigen ligase family protein</fullName>
    </submittedName>
</protein>
<dbReference type="KEGG" id="mbos:ICJ55_01155"/>
<dbReference type="InterPro" id="IPR007016">
    <property type="entry name" value="O-antigen_ligase-rel_domated"/>
</dbReference>
<feature type="transmembrane region" description="Helical" evidence="5">
    <location>
        <begin position="369"/>
        <end position="386"/>
    </location>
</feature>
<evidence type="ECO:0000313" key="7">
    <source>
        <dbReference type="EMBL" id="QNS15396.1"/>
    </source>
</evidence>
<feature type="transmembrane region" description="Helical" evidence="5">
    <location>
        <begin position="37"/>
        <end position="57"/>
    </location>
</feature>
<dbReference type="PANTHER" id="PTHR37422">
    <property type="entry name" value="TEICHURONIC ACID BIOSYNTHESIS PROTEIN TUAE"/>
    <property type="match status" value="1"/>
</dbReference>
<evidence type="ECO:0000256" key="4">
    <source>
        <dbReference type="ARBA" id="ARBA00023136"/>
    </source>
</evidence>
<dbReference type="RefSeq" id="WP_188156973.1">
    <property type="nucleotide sequence ID" value="NZ_CP061280.1"/>
</dbReference>
<evidence type="ECO:0000256" key="2">
    <source>
        <dbReference type="ARBA" id="ARBA00022692"/>
    </source>
</evidence>
<evidence type="ECO:0000256" key="5">
    <source>
        <dbReference type="SAM" id="Phobius"/>
    </source>
</evidence>
<keyword evidence="8" id="KW-1185">Reference proteome</keyword>
<reference evidence="7 8" key="1">
    <citation type="submission" date="2020-09" db="EMBL/GenBank/DDBJ databases">
        <title>Mannheimia bovis sp.nov., isolated from a cow.</title>
        <authorList>
            <person name="Li F."/>
        </authorList>
    </citation>
    <scope>NUCLEOTIDE SEQUENCE [LARGE SCALE GENOMIC DNA]</scope>
    <source>
        <strain evidence="7 8">ZY190616</strain>
    </source>
</reference>
<feature type="transmembrane region" description="Helical" evidence="5">
    <location>
        <begin position="183"/>
        <end position="200"/>
    </location>
</feature>
<feature type="transmembrane region" description="Helical" evidence="5">
    <location>
        <begin position="338"/>
        <end position="357"/>
    </location>
</feature>
<feature type="transmembrane region" description="Helical" evidence="5">
    <location>
        <begin position="229"/>
        <end position="246"/>
    </location>
</feature>
<comment type="subcellular location">
    <subcellularLocation>
        <location evidence="1">Membrane</location>
        <topology evidence="1">Multi-pass membrane protein</topology>
    </subcellularLocation>
</comment>
<evidence type="ECO:0000313" key="8">
    <source>
        <dbReference type="Proteomes" id="UP000576260"/>
    </source>
</evidence>
<dbReference type="Pfam" id="PF04932">
    <property type="entry name" value="Wzy_C"/>
    <property type="match status" value="1"/>
</dbReference>
<dbReference type="GO" id="GO:0016874">
    <property type="term" value="F:ligase activity"/>
    <property type="evidence" value="ECO:0007669"/>
    <property type="project" value="UniProtKB-KW"/>
</dbReference>